<sequence>MNKERLRLSISFREEYRHIYEHLLKQPNKSDYICRILQKEMEREKCLEERIASLLSFFSDSSILATTELPNSTTKKEQELQNEDIDLLNTLF</sequence>
<gene>
    <name evidence="1" type="ORF">ACFQ38_00545</name>
</gene>
<evidence type="ECO:0000313" key="2">
    <source>
        <dbReference type="Proteomes" id="UP001597231"/>
    </source>
</evidence>
<dbReference type="RefSeq" id="WP_381479500.1">
    <property type="nucleotide sequence ID" value="NZ_JBHTLT010000001.1"/>
</dbReference>
<comment type="caution">
    <text evidence="1">The sequence shown here is derived from an EMBL/GenBank/DDBJ whole genome shotgun (WGS) entry which is preliminary data.</text>
</comment>
<accession>A0ABW3TS94</accession>
<dbReference type="EMBL" id="JBHTLT010000001">
    <property type="protein sequence ID" value="MFD1203626.1"/>
    <property type="molecule type" value="Genomic_DNA"/>
</dbReference>
<dbReference type="Proteomes" id="UP001597231">
    <property type="component" value="Unassembled WGS sequence"/>
</dbReference>
<proteinExistence type="predicted"/>
<evidence type="ECO:0000313" key="1">
    <source>
        <dbReference type="EMBL" id="MFD1203626.1"/>
    </source>
</evidence>
<name>A0ABW3TS94_9BACL</name>
<keyword evidence="2" id="KW-1185">Reference proteome</keyword>
<organism evidence="1 2">
    <name type="scientific">Sporosarcina contaminans</name>
    <dbReference type="NCBI Taxonomy" id="633403"/>
    <lineage>
        <taxon>Bacteria</taxon>
        <taxon>Bacillati</taxon>
        <taxon>Bacillota</taxon>
        <taxon>Bacilli</taxon>
        <taxon>Bacillales</taxon>
        <taxon>Caryophanaceae</taxon>
        <taxon>Sporosarcina</taxon>
    </lineage>
</organism>
<reference evidence="2" key="1">
    <citation type="journal article" date="2019" name="Int. J. Syst. Evol. Microbiol.">
        <title>The Global Catalogue of Microorganisms (GCM) 10K type strain sequencing project: providing services to taxonomists for standard genome sequencing and annotation.</title>
        <authorList>
            <consortium name="The Broad Institute Genomics Platform"/>
            <consortium name="The Broad Institute Genome Sequencing Center for Infectious Disease"/>
            <person name="Wu L."/>
            <person name="Ma J."/>
        </authorList>
    </citation>
    <scope>NUCLEOTIDE SEQUENCE [LARGE SCALE GENOMIC DNA]</scope>
    <source>
        <strain evidence="2">CCUG 53915</strain>
    </source>
</reference>
<protein>
    <submittedName>
        <fullName evidence="1">Uncharacterized protein</fullName>
    </submittedName>
</protein>